<keyword evidence="8" id="KW-1185">Reference proteome</keyword>
<dbReference type="InterPro" id="IPR003406">
    <property type="entry name" value="Glyco_trans_14"/>
</dbReference>
<protein>
    <submittedName>
        <fullName evidence="7">Uncharacterized protein</fullName>
    </submittedName>
</protein>
<comment type="caution">
    <text evidence="7">The sequence shown here is derived from an EMBL/GenBank/DDBJ whole genome shotgun (WGS) entry which is preliminary data.</text>
</comment>
<dbReference type="GO" id="GO:0015020">
    <property type="term" value="F:glucuronosyltransferase activity"/>
    <property type="evidence" value="ECO:0007669"/>
    <property type="project" value="InterPro"/>
</dbReference>
<keyword evidence="3" id="KW-0808">Transferase</keyword>
<accession>A0A5N5MDY2</accession>
<dbReference type="PANTHER" id="PTHR45719:SF8">
    <property type="entry name" value="BETA-GLUCURONOSYLTRANSFERASE GLCAT14C"/>
    <property type="match status" value="1"/>
</dbReference>
<feature type="transmembrane region" description="Helical" evidence="6">
    <location>
        <begin position="652"/>
        <end position="677"/>
    </location>
</feature>
<dbReference type="Pfam" id="PF02485">
    <property type="entry name" value="Branch"/>
    <property type="match status" value="2"/>
</dbReference>
<proteinExistence type="predicted"/>
<dbReference type="Proteomes" id="UP000326939">
    <property type="component" value="Chromosome 6"/>
</dbReference>
<feature type="transmembrane region" description="Helical" evidence="6">
    <location>
        <begin position="819"/>
        <end position="846"/>
    </location>
</feature>
<evidence type="ECO:0000256" key="3">
    <source>
        <dbReference type="ARBA" id="ARBA00022679"/>
    </source>
</evidence>
<dbReference type="AlphaFoldDB" id="A0A5N5MDY2"/>
<evidence type="ECO:0000313" key="7">
    <source>
        <dbReference type="EMBL" id="KAB5553404.1"/>
    </source>
</evidence>
<reference evidence="8" key="1">
    <citation type="journal article" date="2019" name="Gigascience">
        <title>De novo genome assembly of the endangered Acer yangbiense, a plant species with extremely small populations endemic to Yunnan Province, China.</title>
        <authorList>
            <person name="Yang J."/>
            <person name="Wariss H.M."/>
            <person name="Tao L."/>
            <person name="Zhang R."/>
            <person name="Yun Q."/>
            <person name="Hollingsworth P."/>
            <person name="Dao Z."/>
            <person name="Luo G."/>
            <person name="Guo H."/>
            <person name="Ma Y."/>
            <person name="Sun W."/>
        </authorList>
    </citation>
    <scope>NUCLEOTIDE SEQUENCE [LARGE SCALE GENOMIC DNA]</scope>
    <source>
        <strain evidence="8">cv. br00</strain>
    </source>
</reference>
<evidence type="ECO:0000256" key="5">
    <source>
        <dbReference type="ARBA" id="ARBA00023180"/>
    </source>
</evidence>
<evidence type="ECO:0000256" key="2">
    <source>
        <dbReference type="ARBA" id="ARBA00022676"/>
    </source>
</evidence>
<dbReference type="InterPro" id="IPR044610">
    <property type="entry name" value="GLCAT14A/B/C"/>
</dbReference>
<feature type="transmembrane region" description="Helical" evidence="6">
    <location>
        <begin position="200"/>
        <end position="223"/>
    </location>
</feature>
<sequence length="866" mass="98813">MKRTHTSYSLDRSCLILLITLALFSLILLLIVGQNKSFPSTDTSPNQQKFSILDQNFNDPSQLPRLPRFAYFISGTKGDVSSVKRLLQAVYHPRNYYLLHLDFEASDGERLELAKYVKVESGVIREFGNVMVLGKGDLVTYKGPTMIASILHGVAILLKQFEDWDWFVNLSAEDYPLMPQDDKVVYRFVFMPQDEIALNWLLVSVISGFVFLAIYSVWCLFLARDAKIENGSVGAFVYNLQDNAEGCIKWISKLAMLGCVKFLLPEISIFYGIRALSMKLIAAFVSDILHIFSYLPGDLNFLEHTSGIGWKEYQRGKPIIIDPGLYHTKKSGVFWAKEKRSLPAAFKLFMGSELVVLTRSFLEFCVWGWDNLPRTVLMYYTNFLSSSEGYFHTVICNQKDYQNTTVNHDLHYLKWDNPPKQYPLNLTLEHFEEMVASGAPFARKFAKDDPVLNKIDKELLGIPDGQLARGRWCAGKSLSDKDLCVVYGSPYAVKPSTVNSKRLEKLMVKLLDSENFRGPTQVKSIAAEVFNHKKDFILLKATSSREIPSGKMENSQAMIEEKRLGFFDLLKESLKIPIRNPNFIIFAFFSSLPLFSFLIMYETVFQQTMIKILKYISQERTAPFDVFAYYYETLEAKERLVEEISTKFLLCFIYLGILHLLDLFNMITMVDIASMIYKGDQKSMNLKNMLSRCIKETRLKGPLITSIYALLLDSLVSVGLVSMVMNICLGSISSFFSMVFSAVFLGLLSKYIEWSAVWNMGILISILEDKHGDVALIISAYRTRGSRQHGFLLMLVFFAWRLALRSAFIYVGWDGGGRGVAVTIVHASLVCSAKMWLWLVFIVYFYDCQKKSLRRKNDVEGGQEET</sequence>
<dbReference type="GO" id="GO:0016020">
    <property type="term" value="C:membrane"/>
    <property type="evidence" value="ECO:0007669"/>
    <property type="project" value="UniProtKB-SubCell"/>
</dbReference>
<keyword evidence="6" id="KW-1133">Transmembrane helix</keyword>
<evidence type="ECO:0000256" key="4">
    <source>
        <dbReference type="ARBA" id="ARBA00023136"/>
    </source>
</evidence>
<evidence type="ECO:0000256" key="6">
    <source>
        <dbReference type="SAM" id="Phobius"/>
    </source>
</evidence>
<feature type="transmembrane region" description="Helical" evidence="6">
    <location>
        <begin position="724"/>
        <end position="748"/>
    </location>
</feature>
<dbReference type="EMBL" id="VDCV01000006">
    <property type="protein sequence ID" value="KAB5553404.1"/>
    <property type="molecule type" value="Genomic_DNA"/>
</dbReference>
<feature type="transmembrane region" description="Helical" evidence="6">
    <location>
        <begin position="583"/>
        <end position="601"/>
    </location>
</feature>
<name>A0A5N5MDY2_9ROSI</name>
<evidence type="ECO:0000313" key="8">
    <source>
        <dbReference type="Proteomes" id="UP000326939"/>
    </source>
</evidence>
<evidence type="ECO:0000256" key="1">
    <source>
        <dbReference type="ARBA" id="ARBA00004606"/>
    </source>
</evidence>
<keyword evidence="4 6" id="KW-0472">Membrane</keyword>
<feature type="transmembrane region" description="Helical" evidence="6">
    <location>
        <begin position="791"/>
        <end position="813"/>
    </location>
</feature>
<organism evidence="7 8">
    <name type="scientific">Salix brachista</name>
    <dbReference type="NCBI Taxonomy" id="2182728"/>
    <lineage>
        <taxon>Eukaryota</taxon>
        <taxon>Viridiplantae</taxon>
        <taxon>Streptophyta</taxon>
        <taxon>Embryophyta</taxon>
        <taxon>Tracheophyta</taxon>
        <taxon>Spermatophyta</taxon>
        <taxon>Magnoliopsida</taxon>
        <taxon>eudicotyledons</taxon>
        <taxon>Gunneridae</taxon>
        <taxon>Pentapetalae</taxon>
        <taxon>rosids</taxon>
        <taxon>fabids</taxon>
        <taxon>Malpighiales</taxon>
        <taxon>Salicaceae</taxon>
        <taxon>Saliceae</taxon>
        <taxon>Salix</taxon>
    </lineage>
</organism>
<keyword evidence="5" id="KW-0325">Glycoprotein</keyword>
<keyword evidence="2" id="KW-0328">Glycosyltransferase</keyword>
<gene>
    <name evidence="7" type="ORF">DKX38_010715</name>
</gene>
<keyword evidence="6" id="KW-0812">Transmembrane</keyword>
<comment type="subcellular location">
    <subcellularLocation>
        <location evidence="1">Membrane</location>
        <topology evidence="1">Single-pass type II membrane protein</topology>
    </subcellularLocation>
</comment>
<dbReference type="PANTHER" id="PTHR45719">
    <property type="entry name" value="GLYCOSYLTRANSFERASE"/>
    <property type="match status" value="1"/>
</dbReference>